<evidence type="ECO:0000259" key="1">
    <source>
        <dbReference type="PROSITE" id="PS51072"/>
    </source>
</evidence>
<keyword evidence="3" id="KW-1185">Reference proteome</keyword>
<gene>
    <name evidence="2" type="ORF">FGO68_gene6090</name>
</gene>
<dbReference type="AlphaFoldDB" id="A0A8J8NA03"/>
<dbReference type="EMBL" id="RRYP01030774">
    <property type="protein sequence ID" value="TNV71086.1"/>
    <property type="molecule type" value="Genomic_DNA"/>
</dbReference>
<protein>
    <recommendedName>
        <fullName evidence="1">MHD domain-containing protein</fullName>
    </recommendedName>
</protein>
<feature type="domain" description="MHD" evidence="1">
    <location>
        <begin position="118"/>
        <end position="381"/>
    </location>
</feature>
<dbReference type="PROSITE" id="PS51072">
    <property type="entry name" value="MHD"/>
    <property type="match status" value="1"/>
</dbReference>
<reference evidence="2" key="1">
    <citation type="submission" date="2019-06" db="EMBL/GenBank/DDBJ databases">
        <authorList>
            <person name="Zheng W."/>
        </authorList>
    </citation>
    <scope>NUCLEOTIDE SEQUENCE</scope>
    <source>
        <strain evidence="2">QDHG01</strain>
    </source>
</reference>
<dbReference type="Proteomes" id="UP000785679">
    <property type="component" value="Unassembled WGS sequence"/>
</dbReference>
<dbReference type="Gene3D" id="2.60.40.1170">
    <property type="entry name" value="Mu homology domain, subdomain B"/>
    <property type="match status" value="1"/>
</dbReference>
<dbReference type="SUPFAM" id="SSF49447">
    <property type="entry name" value="Second domain of Mu2 adaptin subunit (ap50) of ap2 adaptor"/>
    <property type="match status" value="1"/>
</dbReference>
<dbReference type="InterPro" id="IPR036168">
    <property type="entry name" value="AP2_Mu_C_sf"/>
</dbReference>
<dbReference type="OrthoDB" id="870at2759"/>
<sequence length="383" mass="42813">MEQLWVGQFLKTFAETIEETIGYEQMRDYAPQLTLLLDTMLDHGHPLLTSKPLFTALLQPPSSQAMALITKVMAAGAVVDKHSPLLHAVTQQGKDWRWGENNGYTGIAEIDNLQQTIVKDVYLDSNDYISGVLPSSISYSSEALLETRLPSLQDITPRVSFKIRLGLNQKDLIVSGHPKLDFDKNHPVQDISGQQFTIGSIIPPSYGKTRILKIGYEGEQQLPFEIEGKIGDPQGGHLPFEVKFQRLHVGVKKETEEKVYPNMEQITLTFYFPDETQGTSLISVSEGTFSYDQESKKGEWIIIAMPSESKTNTIKLNGGIKLPPKTSMSQITVSLSMKITNYSITNSHVEKLACSLGGQRDDPSVFKGVKKTTYVRDLEYRLL</sequence>
<evidence type="ECO:0000313" key="2">
    <source>
        <dbReference type="EMBL" id="TNV71086.1"/>
    </source>
</evidence>
<dbReference type="InterPro" id="IPR028565">
    <property type="entry name" value="MHD"/>
</dbReference>
<comment type="caution">
    <text evidence="2">The sequence shown here is derived from an EMBL/GenBank/DDBJ whole genome shotgun (WGS) entry which is preliminary data.</text>
</comment>
<organism evidence="2 3">
    <name type="scientific">Halteria grandinella</name>
    <dbReference type="NCBI Taxonomy" id="5974"/>
    <lineage>
        <taxon>Eukaryota</taxon>
        <taxon>Sar</taxon>
        <taxon>Alveolata</taxon>
        <taxon>Ciliophora</taxon>
        <taxon>Intramacronucleata</taxon>
        <taxon>Spirotrichea</taxon>
        <taxon>Stichotrichia</taxon>
        <taxon>Sporadotrichida</taxon>
        <taxon>Halteriidae</taxon>
        <taxon>Halteria</taxon>
    </lineage>
</organism>
<accession>A0A8J8NA03</accession>
<name>A0A8J8NA03_HALGN</name>
<proteinExistence type="predicted"/>
<evidence type="ECO:0000313" key="3">
    <source>
        <dbReference type="Proteomes" id="UP000785679"/>
    </source>
</evidence>
<dbReference type="Pfam" id="PF00928">
    <property type="entry name" value="Adap_comp_sub"/>
    <property type="match status" value="1"/>
</dbReference>